<keyword evidence="5" id="KW-0804">Transcription</keyword>
<evidence type="ECO:0000256" key="8">
    <source>
        <dbReference type="ARBA" id="ARBA00033017"/>
    </source>
</evidence>
<dbReference type="HAMAP" id="MF_00408">
    <property type="entry name" value="TATA_bind_prot_arch"/>
    <property type="match status" value="1"/>
</dbReference>
<evidence type="ECO:0000256" key="9">
    <source>
        <dbReference type="ARBA" id="ARBA00037612"/>
    </source>
</evidence>
<comment type="subcellular location">
    <subcellularLocation>
        <location evidence="1">Nucleus</location>
    </subcellularLocation>
</comment>
<dbReference type="InterPro" id="IPR012295">
    <property type="entry name" value="TBP_dom_sf"/>
</dbReference>
<evidence type="ECO:0000256" key="6">
    <source>
        <dbReference type="ARBA" id="ARBA00023242"/>
    </source>
</evidence>
<dbReference type="PROSITE" id="PS00351">
    <property type="entry name" value="TFIID"/>
    <property type="match status" value="1"/>
</dbReference>
<dbReference type="GO" id="GO:0006352">
    <property type="term" value="P:DNA-templated transcription initiation"/>
    <property type="evidence" value="ECO:0007669"/>
    <property type="project" value="InterPro"/>
</dbReference>
<organism evidence="13 14">
    <name type="scientific">Nezara viridula</name>
    <name type="common">Southern green stink bug</name>
    <name type="synonym">Cimex viridulus</name>
    <dbReference type="NCBI Taxonomy" id="85310"/>
    <lineage>
        <taxon>Eukaryota</taxon>
        <taxon>Metazoa</taxon>
        <taxon>Ecdysozoa</taxon>
        <taxon>Arthropoda</taxon>
        <taxon>Hexapoda</taxon>
        <taxon>Insecta</taxon>
        <taxon>Pterygota</taxon>
        <taxon>Neoptera</taxon>
        <taxon>Paraneoptera</taxon>
        <taxon>Hemiptera</taxon>
        <taxon>Heteroptera</taxon>
        <taxon>Panheteroptera</taxon>
        <taxon>Pentatomomorpha</taxon>
        <taxon>Pentatomoidea</taxon>
        <taxon>Pentatomidae</taxon>
        <taxon>Pentatominae</taxon>
        <taxon>Nezara</taxon>
    </lineage>
</organism>
<evidence type="ECO:0000313" key="13">
    <source>
        <dbReference type="EMBL" id="CAH1403847.1"/>
    </source>
</evidence>
<feature type="compositionally biased region" description="Basic and acidic residues" evidence="12">
    <location>
        <begin position="32"/>
        <end position="45"/>
    </location>
</feature>
<dbReference type="Gene3D" id="3.30.310.10">
    <property type="entry name" value="TATA-Binding Protein"/>
    <property type="match status" value="2"/>
</dbReference>
<evidence type="ECO:0000256" key="3">
    <source>
        <dbReference type="ARBA" id="ARBA00021962"/>
    </source>
</evidence>
<keyword evidence="4" id="KW-0238">DNA-binding</keyword>
<dbReference type="GO" id="GO:0005634">
    <property type="term" value="C:nucleus"/>
    <property type="evidence" value="ECO:0007669"/>
    <property type="project" value="UniProtKB-SubCell"/>
</dbReference>
<evidence type="ECO:0000313" key="14">
    <source>
        <dbReference type="Proteomes" id="UP001152798"/>
    </source>
</evidence>
<dbReference type="Pfam" id="PF00352">
    <property type="entry name" value="TBP"/>
    <property type="match status" value="2"/>
</dbReference>
<dbReference type="PRINTS" id="PR00686">
    <property type="entry name" value="TIFACTORIID"/>
</dbReference>
<protein>
    <recommendedName>
        <fullName evidence="3">TATA-box-binding protein</fullName>
    </recommendedName>
    <alternativeName>
        <fullName evidence="7">TATA sequence-binding protein</fullName>
    </alternativeName>
    <alternativeName>
        <fullName evidence="10">TATA-binding factor</fullName>
    </alternativeName>
    <alternativeName>
        <fullName evidence="8">TATA-box factor</fullName>
    </alternativeName>
    <alternativeName>
        <fullName evidence="11">Transcription initiation factor TFIID TBP subunit</fullName>
    </alternativeName>
</protein>
<dbReference type="InterPro" id="IPR033710">
    <property type="entry name" value="TBP_eukaryotic"/>
</dbReference>
<comment type="similarity">
    <text evidence="2">Belongs to the TBP family.</text>
</comment>
<dbReference type="GO" id="GO:0000992">
    <property type="term" value="F:RNA polymerase III cis-regulatory region sequence-specific DNA binding"/>
    <property type="evidence" value="ECO:0007669"/>
    <property type="project" value="UniProtKB-ARBA"/>
</dbReference>
<dbReference type="GO" id="GO:0000978">
    <property type="term" value="F:RNA polymerase II cis-regulatory region sequence-specific DNA binding"/>
    <property type="evidence" value="ECO:0007669"/>
    <property type="project" value="UniProtKB-ARBA"/>
</dbReference>
<evidence type="ECO:0000256" key="5">
    <source>
        <dbReference type="ARBA" id="ARBA00023163"/>
    </source>
</evidence>
<dbReference type="FunFam" id="3.30.310.10:FF:000002">
    <property type="entry name" value="TATA-box-binding protein 2"/>
    <property type="match status" value="1"/>
</dbReference>
<feature type="region of interest" description="Disordered" evidence="12">
    <location>
        <begin position="20"/>
        <end position="51"/>
    </location>
</feature>
<dbReference type="Proteomes" id="UP001152798">
    <property type="component" value="Chromosome 5"/>
</dbReference>
<dbReference type="SUPFAM" id="SSF55945">
    <property type="entry name" value="TATA-box binding protein-like"/>
    <property type="match status" value="2"/>
</dbReference>
<evidence type="ECO:0000256" key="10">
    <source>
        <dbReference type="ARBA" id="ARBA00042653"/>
    </source>
</evidence>
<dbReference type="AlphaFoldDB" id="A0A9P0HLG8"/>
<dbReference type="OrthoDB" id="2127950at2759"/>
<evidence type="ECO:0000256" key="7">
    <source>
        <dbReference type="ARBA" id="ARBA00030739"/>
    </source>
</evidence>
<dbReference type="EMBL" id="OV725081">
    <property type="protein sequence ID" value="CAH1403847.1"/>
    <property type="molecule type" value="Genomic_DNA"/>
</dbReference>
<keyword evidence="6" id="KW-0539">Nucleus</keyword>
<dbReference type="PANTHER" id="PTHR10126">
    <property type="entry name" value="TATA-BOX BINDING PROTEIN"/>
    <property type="match status" value="1"/>
</dbReference>
<dbReference type="GO" id="GO:0042797">
    <property type="term" value="P:tRNA transcription by RNA polymerase III"/>
    <property type="evidence" value="ECO:0007669"/>
    <property type="project" value="UniProtKB-ARBA"/>
</dbReference>
<dbReference type="CDD" id="cd04516">
    <property type="entry name" value="TBP_eukaryotes"/>
    <property type="match status" value="1"/>
</dbReference>
<comment type="function">
    <text evidence="9">General transcription factor that functions at the core of the DNA-binding multiprotein factor TFIID. Binding of TFIID to the TATA box is the initial transcriptional step of the pre-initiation complex (PIC), playing a role in the activation of eukaryotic genes transcribed by RNA polymerase II.</text>
</comment>
<gene>
    <name evidence="13" type="ORF">NEZAVI_LOCUS12376</name>
</gene>
<dbReference type="FunFam" id="3.30.310.10:FF:000001">
    <property type="entry name" value="TATA-box-binding protein 2"/>
    <property type="match status" value="1"/>
</dbReference>
<keyword evidence="14" id="KW-1185">Reference proteome</keyword>
<evidence type="ECO:0000256" key="2">
    <source>
        <dbReference type="ARBA" id="ARBA00005560"/>
    </source>
</evidence>
<evidence type="ECO:0000256" key="4">
    <source>
        <dbReference type="ARBA" id="ARBA00023125"/>
    </source>
</evidence>
<reference evidence="13" key="1">
    <citation type="submission" date="2022-01" db="EMBL/GenBank/DDBJ databases">
        <authorList>
            <person name="King R."/>
        </authorList>
    </citation>
    <scope>NUCLEOTIDE SEQUENCE</scope>
</reference>
<evidence type="ECO:0000256" key="11">
    <source>
        <dbReference type="ARBA" id="ARBA00042691"/>
    </source>
</evidence>
<name>A0A9P0HLG8_NEZVI</name>
<proteinExistence type="inferred from homology"/>
<evidence type="ECO:0000256" key="1">
    <source>
        <dbReference type="ARBA" id="ARBA00004123"/>
    </source>
</evidence>
<dbReference type="InterPro" id="IPR000814">
    <property type="entry name" value="TBP"/>
</dbReference>
<accession>A0A9P0HLG8</accession>
<evidence type="ECO:0000256" key="12">
    <source>
        <dbReference type="SAM" id="MobiDB-lite"/>
    </source>
</evidence>
<dbReference type="InterPro" id="IPR030491">
    <property type="entry name" value="TBP_CS"/>
</dbReference>
<sequence>MIKKGTELVMMEVDTIVPVSNEKNKLTNNDPSKSDKNQQKNKDNTENVAPQDSMVAQIPAGPGNEAGPIPKIQNVVCTVNLDCTLDLQKINFRTRNSEYNPKRFCGIVMRLLHPRSTALIFSSGKIVVTGVKHEQHSVLAARKYARILQKLNFPVKFKDFKIHNMVATCDLRFPLRLENLHQIHGQFSSYEPELFPALIYRMIKPRIVILIFVNGKLVITGAKSRGEIYEGLDNIFPILKSYRKP</sequence>
<dbReference type="GO" id="GO:0001092">
    <property type="term" value="F:TFIIA-class transcription factor complex binding"/>
    <property type="evidence" value="ECO:0007669"/>
    <property type="project" value="UniProtKB-ARBA"/>
</dbReference>